<dbReference type="EMBL" id="VOPY01000001">
    <property type="protein sequence ID" value="TXC73657.1"/>
    <property type="molecule type" value="Genomic_DNA"/>
</dbReference>
<dbReference type="Proteomes" id="UP000321129">
    <property type="component" value="Unassembled WGS sequence"/>
</dbReference>
<comment type="caution">
    <text evidence="9">The sequence shown here is derived from an EMBL/GenBank/DDBJ whole genome shotgun (WGS) entry which is preliminary data.</text>
</comment>
<dbReference type="PROSITE" id="PS51007">
    <property type="entry name" value="CYTC"/>
    <property type="match status" value="1"/>
</dbReference>
<dbReference type="InterPro" id="IPR002327">
    <property type="entry name" value="Cyt_c_1A/1B"/>
</dbReference>
<evidence type="ECO:0000256" key="7">
    <source>
        <dbReference type="SAM" id="MobiDB-lite"/>
    </source>
</evidence>
<dbReference type="GO" id="GO:0046872">
    <property type="term" value="F:metal ion binding"/>
    <property type="evidence" value="ECO:0007669"/>
    <property type="project" value="UniProtKB-KW"/>
</dbReference>
<keyword evidence="10" id="KW-1185">Reference proteome</keyword>
<feature type="domain" description="Cytochrome c" evidence="8">
    <location>
        <begin position="64"/>
        <end position="165"/>
    </location>
</feature>
<dbReference type="OrthoDB" id="9805828at2"/>
<keyword evidence="5 6" id="KW-0408">Iron</keyword>
<evidence type="ECO:0000256" key="4">
    <source>
        <dbReference type="ARBA" id="ARBA00022982"/>
    </source>
</evidence>
<proteinExistence type="predicted"/>
<dbReference type="AlphaFoldDB" id="A0A5C6UL08"/>
<evidence type="ECO:0000256" key="6">
    <source>
        <dbReference type="PROSITE-ProRule" id="PRU00433"/>
    </source>
</evidence>
<evidence type="ECO:0000313" key="9">
    <source>
        <dbReference type="EMBL" id="TXC73657.1"/>
    </source>
</evidence>
<organism evidence="9 10">
    <name type="scientific">Flavisphingopyxis soli</name>
    <dbReference type="NCBI Taxonomy" id="2601267"/>
    <lineage>
        <taxon>Bacteria</taxon>
        <taxon>Pseudomonadati</taxon>
        <taxon>Pseudomonadota</taxon>
        <taxon>Alphaproteobacteria</taxon>
        <taxon>Sphingomonadales</taxon>
        <taxon>Sphingopyxidaceae</taxon>
        <taxon>Flavisphingopyxis</taxon>
    </lineage>
</organism>
<evidence type="ECO:0000313" key="10">
    <source>
        <dbReference type="Proteomes" id="UP000321129"/>
    </source>
</evidence>
<dbReference type="PANTHER" id="PTHR11961">
    <property type="entry name" value="CYTOCHROME C"/>
    <property type="match status" value="1"/>
</dbReference>
<keyword evidence="1" id="KW-0813">Transport</keyword>
<sequence>MHDRTNTIAGWVLFGGIAALGLSIVTGKYFHDEEPETPGFAIEGGEEAGAADSGPSFTALLAAADVAKGEAVFKKCTACHTINAGGANGIGPNLYATVGEAIGQGKAGFGFSSALSGHGGTWTFDNLDAWLKSPKKFAPGTLMSFAGLSSAEDRANLVAYLNSQGSNLPLPAAPPPEAAAPAGGDAATDNEAAPAAAPAAGDATKPMPEAPAPGMVTTQPATAN</sequence>
<dbReference type="InterPro" id="IPR009056">
    <property type="entry name" value="Cyt_c-like_dom"/>
</dbReference>
<gene>
    <name evidence="9" type="ORF">FSZ31_02655</name>
</gene>
<name>A0A5C6UL08_9SPHN</name>
<keyword evidence="2 6" id="KW-0349">Heme</keyword>
<evidence type="ECO:0000259" key="8">
    <source>
        <dbReference type="PROSITE" id="PS51007"/>
    </source>
</evidence>
<evidence type="ECO:0000256" key="1">
    <source>
        <dbReference type="ARBA" id="ARBA00022448"/>
    </source>
</evidence>
<evidence type="ECO:0000256" key="5">
    <source>
        <dbReference type="ARBA" id="ARBA00023004"/>
    </source>
</evidence>
<dbReference type="InterPro" id="IPR036909">
    <property type="entry name" value="Cyt_c-like_dom_sf"/>
</dbReference>
<dbReference type="GO" id="GO:0009055">
    <property type="term" value="F:electron transfer activity"/>
    <property type="evidence" value="ECO:0007669"/>
    <property type="project" value="InterPro"/>
</dbReference>
<keyword evidence="3 6" id="KW-0479">Metal-binding</keyword>
<dbReference type="Pfam" id="PF00034">
    <property type="entry name" value="Cytochrom_C"/>
    <property type="match status" value="1"/>
</dbReference>
<feature type="region of interest" description="Disordered" evidence="7">
    <location>
        <begin position="168"/>
        <end position="224"/>
    </location>
</feature>
<evidence type="ECO:0000256" key="3">
    <source>
        <dbReference type="ARBA" id="ARBA00022723"/>
    </source>
</evidence>
<reference evidence="9 10" key="1">
    <citation type="submission" date="2019-08" db="EMBL/GenBank/DDBJ databases">
        <title>Sphingorhabdus soil sp. nov., isolated from arctic soil.</title>
        <authorList>
            <person name="Liu Y."/>
        </authorList>
    </citation>
    <scope>NUCLEOTIDE SEQUENCE [LARGE SCALE GENOMIC DNA]</scope>
    <source>
        <strain evidence="9 10">D-2Q-5-6</strain>
    </source>
</reference>
<keyword evidence="4" id="KW-0249">Electron transport</keyword>
<dbReference type="RefSeq" id="WP_147121493.1">
    <property type="nucleotide sequence ID" value="NZ_VOPY01000001.1"/>
</dbReference>
<protein>
    <submittedName>
        <fullName evidence="9">Cytochrome c family protein</fullName>
    </submittedName>
</protein>
<dbReference type="PRINTS" id="PR00604">
    <property type="entry name" value="CYTCHRMECIAB"/>
</dbReference>
<dbReference type="GO" id="GO:0020037">
    <property type="term" value="F:heme binding"/>
    <property type="evidence" value="ECO:0007669"/>
    <property type="project" value="InterPro"/>
</dbReference>
<evidence type="ECO:0000256" key="2">
    <source>
        <dbReference type="ARBA" id="ARBA00022617"/>
    </source>
</evidence>
<accession>A0A5C6UL08</accession>
<dbReference type="SUPFAM" id="SSF46626">
    <property type="entry name" value="Cytochrome c"/>
    <property type="match status" value="1"/>
</dbReference>
<feature type="compositionally biased region" description="Low complexity" evidence="7">
    <location>
        <begin position="179"/>
        <end position="204"/>
    </location>
</feature>
<dbReference type="Gene3D" id="1.10.760.10">
    <property type="entry name" value="Cytochrome c-like domain"/>
    <property type="match status" value="1"/>
</dbReference>